<keyword evidence="2" id="KW-0808">Transferase</keyword>
<dbReference type="GO" id="GO:0016301">
    <property type="term" value="F:kinase activity"/>
    <property type="evidence" value="ECO:0007669"/>
    <property type="project" value="UniProtKB-KW"/>
</dbReference>
<proteinExistence type="predicted"/>
<comment type="caution">
    <text evidence="2">The sequence shown here is derived from an EMBL/GenBank/DDBJ whole genome shotgun (WGS) entry which is preliminary data.</text>
</comment>
<sequence>MSPIPKVQKSNWRHWQESVITLLFLPQTAAVLLKDPLKNRAVKMWSKWWSSMLKVSASNAVSDSTSVGIPTIGQSRL</sequence>
<dbReference type="EMBL" id="MCFK01010755">
    <property type="protein sequence ID" value="RKF53218.1"/>
    <property type="molecule type" value="Genomic_DNA"/>
</dbReference>
<evidence type="ECO:0000313" key="2">
    <source>
        <dbReference type="EMBL" id="RKF53218.1"/>
    </source>
</evidence>
<dbReference type="Proteomes" id="UP000286134">
    <property type="component" value="Unassembled WGS sequence"/>
</dbReference>
<evidence type="ECO:0000256" key="1">
    <source>
        <dbReference type="SAM" id="SignalP"/>
    </source>
</evidence>
<protein>
    <submittedName>
        <fullName evidence="2">Putative serine threonine protein kinase domain protein</fullName>
    </submittedName>
</protein>
<reference evidence="2 3" key="1">
    <citation type="journal article" date="2018" name="BMC Genomics">
        <title>Comparative genome analyses reveal sequence features reflecting distinct modes of host-adaptation between dicot and monocot powdery mildew.</title>
        <authorList>
            <person name="Wu Y."/>
            <person name="Ma X."/>
            <person name="Pan Z."/>
            <person name="Kale S.D."/>
            <person name="Song Y."/>
            <person name="King H."/>
            <person name="Zhang Q."/>
            <person name="Presley C."/>
            <person name="Deng X."/>
            <person name="Wei C.I."/>
            <person name="Xiao S."/>
        </authorList>
    </citation>
    <scope>NUCLEOTIDE SEQUENCE [LARGE SCALE GENOMIC DNA]</scope>
    <source>
        <strain evidence="2">UMSG2</strain>
    </source>
</reference>
<evidence type="ECO:0000313" key="3">
    <source>
        <dbReference type="Proteomes" id="UP000286134"/>
    </source>
</evidence>
<feature type="chain" id="PRO_5019557918" evidence="1">
    <location>
        <begin position="31"/>
        <end position="77"/>
    </location>
</feature>
<name>A0A420H704_9PEZI</name>
<feature type="signal peptide" evidence="1">
    <location>
        <begin position="1"/>
        <end position="30"/>
    </location>
</feature>
<dbReference type="OrthoDB" id="8057069at2759"/>
<organism evidence="2 3">
    <name type="scientific">Erysiphe neolycopersici</name>
    <dbReference type="NCBI Taxonomy" id="212602"/>
    <lineage>
        <taxon>Eukaryota</taxon>
        <taxon>Fungi</taxon>
        <taxon>Dikarya</taxon>
        <taxon>Ascomycota</taxon>
        <taxon>Pezizomycotina</taxon>
        <taxon>Leotiomycetes</taxon>
        <taxon>Erysiphales</taxon>
        <taxon>Erysiphaceae</taxon>
        <taxon>Erysiphe</taxon>
    </lineage>
</organism>
<dbReference type="AlphaFoldDB" id="A0A420H704"/>
<keyword evidence="1" id="KW-0732">Signal</keyword>
<accession>A0A420H704</accession>
<gene>
    <name evidence="2" type="ORF">OnM2_107019</name>
</gene>
<keyword evidence="2" id="KW-0418">Kinase</keyword>
<keyword evidence="3" id="KW-1185">Reference proteome</keyword>